<keyword evidence="4 9" id="KW-0378">Hydrolase</keyword>
<evidence type="ECO:0000259" key="11">
    <source>
        <dbReference type="PROSITE" id="PS51767"/>
    </source>
</evidence>
<dbReference type="InParanoid" id="A0A0D1XMT6"/>
<dbReference type="FunFam" id="2.40.70.10:FF:000026">
    <property type="entry name" value="Endothiapepsin"/>
    <property type="match status" value="1"/>
</dbReference>
<dbReference type="OrthoDB" id="2747330at2759"/>
<dbReference type="PROSITE" id="PS51767">
    <property type="entry name" value="PEPTIDASE_A1"/>
    <property type="match status" value="1"/>
</dbReference>
<dbReference type="PRINTS" id="PR00792">
    <property type="entry name" value="PEPSIN"/>
</dbReference>
<feature type="active site" evidence="7">
    <location>
        <position position="309"/>
    </location>
</feature>
<dbReference type="PANTHER" id="PTHR47966:SF2">
    <property type="entry name" value="ASPERGILLOPEPSIN-1-RELATED"/>
    <property type="match status" value="1"/>
</dbReference>
<dbReference type="Gene3D" id="2.40.70.10">
    <property type="entry name" value="Acid Proteases"/>
    <property type="match status" value="2"/>
</dbReference>
<evidence type="ECO:0000313" key="13">
    <source>
        <dbReference type="Proteomes" id="UP000053259"/>
    </source>
</evidence>
<dbReference type="Proteomes" id="UP000053259">
    <property type="component" value="Unassembled WGS sequence"/>
</dbReference>
<evidence type="ECO:0000256" key="1">
    <source>
        <dbReference type="ARBA" id="ARBA00007447"/>
    </source>
</evidence>
<feature type="active site" evidence="7">
    <location>
        <position position="129"/>
    </location>
</feature>
<keyword evidence="10" id="KW-0472">Membrane</keyword>
<feature type="transmembrane region" description="Helical" evidence="10">
    <location>
        <begin position="21"/>
        <end position="46"/>
    </location>
</feature>
<keyword evidence="5" id="KW-0325">Glycoprotein</keyword>
<dbReference type="RefSeq" id="XP_016213760.1">
    <property type="nucleotide sequence ID" value="XM_016358142.1"/>
</dbReference>
<dbReference type="GeneID" id="27312709"/>
<evidence type="ECO:0000256" key="7">
    <source>
        <dbReference type="PIRSR" id="PIRSR601461-1"/>
    </source>
</evidence>
<organism evidence="12 13">
    <name type="scientific">Verruconis gallopava</name>
    <dbReference type="NCBI Taxonomy" id="253628"/>
    <lineage>
        <taxon>Eukaryota</taxon>
        <taxon>Fungi</taxon>
        <taxon>Dikarya</taxon>
        <taxon>Ascomycota</taxon>
        <taxon>Pezizomycotina</taxon>
        <taxon>Dothideomycetes</taxon>
        <taxon>Pleosporomycetidae</taxon>
        <taxon>Venturiales</taxon>
        <taxon>Sympoventuriaceae</taxon>
        <taxon>Verruconis</taxon>
    </lineage>
</organism>
<feature type="domain" description="Peptidase A1" evidence="11">
    <location>
        <begin position="113"/>
        <end position="419"/>
    </location>
</feature>
<proteinExistence type="inferred from homology"/>
<dbReference type="InterPro" id="IPR034163">
    <property type="entry name" value="Aspergillopepsin-like_cat_dom"/>
</dbReference>
<protein>
    <recommendedName>
        <fullName evidence="11">Peptidase A1 domain-containing protein</fullName>
    </recommendedName>
</protein>
<evidence type="ECO:0000256" key="3">
    <source>
        <dbReference type="ARBA" id="ARBA00022750"/>
    </source>
</evidence>
<dbReference type="InterPro" id="IPR001461">
    <property type="entry name" value="Aspartic_peptidase_A1"/>
</dbReference>
<keyword evidence="13" id="KW-1185">Reference proteome</keyword>
<comment type="similarity">
    <text evidence="1 9">Belongs to the peptidase A1 family.</text>
</comment>
<dbReference type="AlphaFoldDB" id="A0A0D1XMT6"/>
<dbReference type="HOGENOM" id="CLU_013253_0_1_1"/>
<evidence type="ECO:0000313" key="12">
    <source>
        <dbReference type="EMBL" id="KIW03891.1"/>
    </source>
</evidence>
<dbReference type="EMBL" id="KN847542">
    <property type="protein sequence ID" value="KIW03891.1"/>
    <property type="molecule type" value="Genomic_DNA"/>
</dbReference>
<dbReference type="InterPro" id="IPR021109">
    <property type="entry name" value="Peptidase_aspartic_dom_sf"/>
</dbReference>
<accession>A0A0D1XMT6</accession>
<keyword evidence="2 9" id="KW-0645">Protease</keyword>
<dbReference type="GO" id="GO:0006508">
    <property type="term" value="P:proteolysis"/>
    <property type="evidence" value="ECO:0007669"/>
    <property type="project" value="UniProtKB-KW"/>
</dbReference>
<name>A0A0D1XMT6_9PEZI</name>
<dbReference type="InterPro" id="IPR033121">
    <property type="entry name" value="PEPTIDASE_A1"/>
</dbReference>
<sequence length="422" mass="44502">MVSSPRSLSFIYVCDFQLHPVLIFIMHTISSVTLLAGFVGFTGFSFAAPFDANANSAGAFRVEQVQGSTVLKNGAAAIQKAYVKYNKQTPANVAKAAASGTVTANPEQYDSEYLCPVTVGSTTLNLDFDTGSADLWVFSDKLPAREQGQHDLYSTSSGKRLSGETWSITYGDGSGASGIVYADKVVIGGVTATSQAVEAATSVSSQFVQDTANDGLVGLAFSSINTVRPNPATTFFDTVKSSLQTQLFAADLKKGAAGYYDFGYIDTSKFTGDLVYADVDDSQGFWMFNADGYAIGGSQQNSQMTGIADTGTTLLLIDSDVVDAYYQQVDGSVNDSSQGGYTFPCSASLPDFSLIIGGETRTVPGSYMNYAPVDSSGITCFGGIQSNTGIGFSIFGDIFLKSQYVVFDVSQGSPRLGFGQQS</sequence>
<dbReference type="InterPro" id="IPR001969">
    <property type="entry name" value="Aspartic_peptidase_AS"/>
</dbReference>
<gene>
    <name evidence="12" type="ORF">PV09_04736</name>
</gene>
<keyword evidence="8" id="KW-1015">Disulfide bond</keyword>
<dbReference type="PANTHER" id="PTHR47966">
    <property type="entry name" value="BETA-SITE APP-CLEAVING ENZYME, ISOFORM A-RELATED"/>
    <property type="match status" value="1"/>
</dbReference>
<keyword evidence="3 9" id="KW-0064">Aspartyl protease</keyword>
<dbReference type="PROSITE" id="PS00141">
    <property type="entry name" value="ASP_PROTEASE"/>
    <property type="match status" value="1"/>
</dbReference>
<evidence type="ECO:0000256" key="6">
    <source>
        <dbReference type="ARBA" id="ARBA00055396"/>
    </source>
</evidence>
<evidence type="ECO:0000256" key="4">
    <source>
        <dbReference type="ARBA" id="ARBA00022801"/>
    </source>
</evidence>
<dbReference type="CDD" id="cd06097">
    <property type="entry name" value="Aspergillopepsin_like"/>
    <property type="match status" value="1"/>
</dbReference>
<feature type="disulfide bond" evidence="8">
    <location>
        <begin position="345"/>
        <end position="380"/>
    </location>
</feature>
<dbReference type="Pfam" id="PF00026">
    <property type="entry name" value="Asp"/>
    <property type="match status" value="1"/>
</dbReference>
<dbReference type="FunFam" id="2.40.70.10:FF:000024">
    <property type="entry name" value="Endothiapepsin"/>
    <property type="match status" value="1"/>
</dbReference>
<evidence type="ECO:0000256" key="8">
    <source>
        <dbReference type="PIRSR" id="PIRSR601461-2"/>
    </source>
</evidence>
<keyword evidence="10" id="KW-0812">Transmembrane</keyword>
<dbReference type="SUPFAM" id="SSF50630">
    <property type="entry name" value="Acid proteases"/>
    <property type="match status" value="1"/>
</dbReference>
<evidence type="ECO:0000256" key="10">
    <source>
        <dbReference type="SAM" id="Phobius"/>
    </source>
</evidence>
<reference evidence="12 13" key="1">
    <citation type="submission" date="2015-01" db="EMBL/GenBank/DDBJ databases">
        <title>The Genome Sequence of Ochroconis gallopava CBS43764.</title>
        <authorList>
            <consortium name="The Broad Institute Genomics Platform"/>
            <person name="Cuomo C."/>
            <person name="de Hoog S."/>
            <person name="Gorbushina A."/>
            <person name="Stielow B."/>
            <person name="Teixiera M."/>
            <person name="Abouelleil A."/>
            <person name="Chapman S.B."/>
            <person name="Priest M."/>
            <person name="Young S.K."/>
            <person name="Wortman J."/>
            <person name="Nusbaum C."/>
            <person name="Birren B."/>
        </authorList>
    </citation>
    <scope>NUCLEOTIDE SEQUENCE [LARGE SCALE GENOMIC DNA]</scope>
    <source>
        <strain evidence="12 13">CBS 43764</strain>
    </source>
</reference>
<comment type="function">
    <text evidence="6">Secreted aspartic endopeptidase that allows assimilation of proteinaceous substrates. The scissile peptide bond is attacked by a nucleophilic water molecule activated by two aspartic residues in the active site. Shows a broad primary substrate specificity. Favors hydrophobic residues at the P1 and P1' positions.</text>
</comment>
<dbReference type="VEuPathDB" id="FungiDB:PV09_04736"/>
<evidence type="ECO:0000256" key="2">
    <source>
        <dbReference type="ARBA" id="ARBA00022670"/>
    </source>
</evidence>
<dbReference type="STRING" id="253628.A0A0D1XMT6"/>
<evidence type="ECO:0000256" key="9">
    <source>
        <dbReference type="RuleBase" id="RU000454"/>
    </source>
</evidence>
<evidence type="ECO:0000256" key="5">
    <source>
        <dbReference type="ARBA" id="ARBA00023180"/>
    </source>
</evidence>
<dbReference type="GO" id="GO:0004190">
    <property type="term" value="F:aspartic-type endopeptidase activity"/>
    <property type="evidence" value="ECO:0007669"/>
    <property type="project" value="UniProtKB-KW"/>
</dbReference>
<keyword evidence="10" id="KW-1133">Transmembrane helix</keyword>